<evidence type="ECO:0008006" key="3">
    <source>
        <dbReference type="Google" id="ProtNLM"/>
    </source>
</evidence>
<sequence>MKTPKFKVGDNVKMEGRSDELIISEVDVSPCSCSSHERHEDDEIYYSINDWFNVKESEITKV</sequence>
<reference evidence="2" key="1">
    <citation type="journal article" date="2019" name="Int. J. Syst. Evol. Microbiol.">
        <title>The Global Catalogue of Microorganisms (GCM) 10K type strain sequencing project: providing services to taxonomists for standard genome sequencing and annotation.</title>
        <authorList>
            <consortium name="The Broad Institute Genomics Platform"/>
            <consortium name="The Broad Institute Genome Sequencing Center for Infectious Disease"/>
            <person name="Wu L."/>
            <person name="Ma J."/>
        </authorList>
    </citation>
    <scope>NUCLEOTIDE SEQUENCE [LARGE SCALE GENOMIC DNA]</scope>
    <source>
        <strain evidence="2">CCUG 58411</strain>
    </source>
</reference>
<name>A0ABW3PD08_9PROT</name>
<dbReference type="Proteomes" id="UP001597206">
    <property type="component" value="Unassembled WGS sequence"/>
</dbReference>
<gene>
    <name evidence="1" type="ORF">ACFQ2T_04925</name>
</gene>
<dbReference type="RefSeq" id="WP_379031293.1">
    <property type="nucleotide sequence ID" value="NZ_JBHTLN010000001.1"/>
</dbReference>
<protein>
    <recommendedName>
        <fullName evidence="3">DUF2158 domain-containing protein</fullName>
    </recommendedName>
</protein>
<proteinExistence type="predicted"/>
<organism evidence="1 2">
    <name type="scientific">Methylophilus flavus</name>
    <dbReference type="NCBI Taxonomy" id="640084"/>
    <lineage>
        <taxon>Bacteria</taxon>
        <taxon>Pseudomonadati</taxon>
        <taxon>Pseudomonadota</taxon>
        <taxon>Betaproteobacteria</taxon>
        <taxon>Nitrosomonadales</taxon>
        <taxon>Methylophilaceae</taxon>
        <taxon>Methylophilus</taxon>
    </lineage>
</organism>
<accession>A0ABW3PD08</accession>
<keyword evidence="2" id="KW-1185">Reference proteome</keyword>
<evidence type="ECO:0000313" key="1">
    <source>
        <dbReference type="EMBL" id="MFD1121836.1"/>
    </source>
</evidence>
<comment type="caution">
    <text evidence="1">The sequence shown here is derived from an EMBL/GenBank/DDBJ whole genome shotgun (WGS) entry which is preliminary data.</text>
</comment>
<evidence type="ECO:0000313" key="2">
    <source>
        <dbReference type="Proteomes" id="UP001597206"/>
    </source>
</evidence>
<dbReference type="EMBL" id="JBHTLN010000001">
    <property type="protein sequence ID" value="MFD1121836.1"/>
    <property type="molecule type" value="Genomic_DNA"/>
</dbReference>